<dbReference type="Proteomes" id="UP000253606">
    <property type="component" value="Chromosome"/>
</dbReference>
<dbReference type="AlphaFoldDB" id="A0A2Z5G6M8"/>
<name>A0A2Z5G6M8_9BACT</name>
<dbReference type="EMBL" id="CP030840">
    <property type="protein sequence ID" value="AXC14295.1"/>
    <property type="molecule type" value="Genomic_DNA"/>
</dbReference>
<sequence>MDAIGSGAVLQVDSSRDLFLLPEPLHLAQFGTFEKNDL</sequence>
<gene>
    <name evidence="1" type="ORF">ACPOL_5037</name>
</gene>
<protein>
    <submittedName>
        <fullName evidence="1">Uncharacterized protein</fullName>
    </submittedName>
</protein>
<organism evidence="1 2">
    <name type="scientific">Acidisarcina polymorpha</name>
    <dbReference type="NCBI Taxonomy" id="2211140"/>
    <lineage>
        <taxon>Bacteria</taxon>
        <taxon>Pseudomonadati</taxon>
        <taxon>Acidobacteriota</taxon>
        <taxon>Terriglobia</taxon>
        <taxon>Terriglobales</taxon>
        <taxon>Acidobacteriaceae</taxon>
        <taxon>Acidisarcina</taxon>
    </lineage>
</organism>
<reference evidence="1 2" key="1">
    <citation type="journal article" date="2018" name="Front. Microbiol.">
        <title>Hydrolytic Capabilities as a Key to Environmental Success: Chitinolytic and Cellulolytic Acidobacteria From Acidic Sub-arctic Soils and Boreal Peatlands.</title>
        <authorList>
            <person name="Belova S.E."/>
            <person name="Ravin N.V."/>
            <person name="Pankratov T.A."/>
            <person name="Rakitin A.L."/>
            <person name="Ivanova A.A."/>
            <person name="Beletsky A.V."/>
            <person name="Mardanov A.V."/>
            <person name="Sinninghe Damste J.S."/>
            <person name="Dedysh S.N."/>
        </authorList>
    </citation>
    <scope>NUCLEOTIDE SEQUENCE [LARGE SCALE GENOMIC DNA]</scope>
    <source>
        <strain evidence="1 2">SBC82</strain>
    </source>
</reference>
<keyword evidence="2" id="KW-1185">Reference proteome</keyword>
<proteinExistence type="predicted"/>
<evidence type="ECO:0000313" key="1">
    <source>
        <dbReference type="EMBL" id="AXC14295.1"/>
    </source>
</evidence>
<accession>A0A2Z5G6M8</accession>
<dbReference type="KEGG" id="abas:ACPOL_5037"/>
<evidence type="ECO:0000313" key="2">
    <source>
        <dbReference type="Proteomes" id="UP000253606"/>
    </source>
</evidence>